<dbReference type="InterPro" id="IPR037482">
    <property type="entry name" value="ST1585_MBL-fold"/>
</dbReference>
<accession>A0A6J7CWL0</accession>
<gene>
    <name evidence="2" type="ORF">UFOPK3423_00295</name>
</gene>
<dbReference type="Pfam" id="PF00753">
    <property type="entry name" value="Lactamase_B"/>
    <property type="match status" value="1"/>
</dbReference>
<evidence type="ECO:0000259" key="1">
    <source>
        <dbReference type="SMART" id="SM00849"/>
    </source>
</evidence>
<organism evidence="2">
    <name type="scientific">freshwater metagenome</name>
    <dbReference type="NCBI Taxonomy" id="449393"/>
    <lineage>
        <taxon>unclassified sequences</taxon>
        <taxon>metagenomes</taxon>
        <taxon>ecological metagenomes</taxon>
    </lineage>
</organism>
<proteinExistence type="predicted"/>
<dbReference type="PANTHER" id="PTHR42951">
    <property type="entry name" value="METALLO-BETA-LACTAMASE DOMAIN-CONTAINING"/>
    <property type="match status" value="1"/>
</dbReference>
<dbReference type="CDD" id="cd07726">
    <property type="entry name" value="ST1585-like_MBL-fold"/>
    <property type="match status" value="1"/>
</dbReference>
<protein>
    <submittedName>
        <fullName evidence="2">Unannotated protein</fullName>
    </submittedName>
</protein>
<dbReference type="AlphaFoldDB" id="A0A6J7CWL0"/>
<evidence type="ECO:0000313" key="2">
    <source>
        <dbReference type="EMBL" id="CAB4862321.1"/>
    </source>
</evidence>
<dbReference type="EMBL" id="CAFBLQ010000020">
    <property type="protein sequence ID" value="CAB4862321.1"/>
    <property type="molecule type" value="Genomic_DNA"/>
</dbReference>
<name>A0A6J7CWL0_9ZZZZ</name>
<sequence length="286" mass="31290">MARLYGVTMALQHQEIDVLQLGRPGVICCHRIGDVIVDPGPEASCAQVVDALAGEEPRAILLTHIHLDHAAATGALLERWPGTEVWVHELGVAHLVDPSRLIASATRIYGDQMDRLWGRIVPVPQERLRVLRGGETLDGFRVAYTPGHAKHHVSYLHEETGIAFVGDVAGVRLEDVLLPPTPPPDIDLELWQSSLDAIEGWGPSALALTHFGTFADVDAHLARLREGIEVFGRLSRERDPGRFEEGASAWLKVSTDPDAVDRVLAEFPLAGQYVGLERYWAVRAGA</sequence>
<dbReference type="InterPro" id="IPR050855">
    <property type="entry name" value="NDM-1-like"/>
</dbReference>
<reference evidence="2" key="1">
    <citation type="submission" date="2020-05" db="EMBL/GenBank/DDBJ databases">
        <authorList>
            <person name="Chiriac C."/>
            <person name="Salcher M."/>
            <person name="Ghai R."/>
            <person name="Kavagutti S V."/>
        </authorList>
    </citation>
    <scope>NUCLEOTIDE SEQUENCE</scope>
</reference>
<dbReference type="InterPro" id="IPR001279">
    <property type="entry name" value="Metallo-B-lactamas"/>
</dbReference>
<feature type="domain" description="Metallo-beta-lactamase" evidence="1">
    <location>
        <begin position="26"/>
        <end position="210"/>
    </location>
</feature>
<dbReference type="SMART" id="SM00849">
    <property type="entry name" value="Lactamase_B"/>
    <property type="match status" value="1"/>
</dbReference>
<dbReference type="SUPFAM" id="SSF56281">
    <property type="entry name" value="Metallo-hydrolase/oxidoreductase"/>
    <property type="match status" value="1"/>
</dbReference>
<dbReference type="Gene3D" id="3.60.15.10">
    <property type="entry name" value="Ribonuclease Z/Hydroxyacylglutathione hydrolase-like"/>
    <property type="match status" value="1"/>
</dbReference>
<dbReference type="PANTHER" id="PTHR42951:SF22">
    <property type="entry name" value="METALLO BETA-LACTAMASE SUPERFAMILY LIPOPROTEIN"/>
    <property type="match status" value="1"/>
</dbReference>
<dbReference type="InterPro" id="IPR036866">
    <property type="entry name" value="RibonucZ/Hydroxyglut_hydro"/>
</dbReference>